<dbReference type="Pfam" id="PF02397">
    <property type="entry name" value="Bac_transf"/>
    <property type="match status" value="1"/>
</dbReference>
<evidence type="ECO:0000313" key="5">
    <source>
        <dbReference type="Proteomes" id="UP000252249"/>
    </source>
</evidence>
<keyword evidence="2" id="KW-1133">Transmembrane helix</keyword>
<evidence type="ECO:0000256" key="2">
    <source>
        <dbReference type="SAM" id="Phobius"/>
    </source>
</evidence>
<sequence>MTKRLFDICFSLLGLIATSPILLLISILIEIESKGPVFYMQTRVGKNNQDFKIFKFRTMYVGSDKKGLLTLGDKDSRVTKIGYYLRKYKLDELPQLINVLNGSMSFVGPRPEVRKYVDYYTKEYLQILQVKPGITDYASIAFRDEAELLKETKDPEKLYIEEIMPKKIALNKKYISKPSVFTDVKIILKTILTIIK</sequence>
<accession>A0A368P4S5</accession>
<proteinExistence type="inferred from homology"/>
<reference evidence="4 5" key="1">
    <citation type="submission" date="2018-07" db="EMBL/GenBank/DDBJ databases">
        <title>Oceanihabitans testaceum sp. nov., isolated from marine sediment.</title>
        <authorList>
            <person name="Li C.-M."/>
        </authorList>
    </citation>
    <scope>NUCLEOTIDE SEQUENCE [LARGE SCALE GENOMIC DNA]</scope>
    <source>
        <strain evidence="4 5">S9-10</strain>
    </source>
</reference>
<dbReference type="EMBL" id="QPIG01000002">
    <property type="protein sequence ID" value="RCU57436.1"/>
    <property type="molecule type" value="Genomic_DNA"/>
</dbReference>
<protein>
    <submittedName>
        <fullName evidence="4">Sugar transferase</fullName>
    </submittedName>
</protein>
<dbReference type="InterPro" id="IPR003362">
    <property type="entry name" value="Bact_transf"/>
</dbReference>
<evidence type="ECO:0000259" key="3">
    <source>
        <dbReference type="Pfam" id="PF02397"/>
    </source>
</evidence>
<evidence type="ECO:0000256" key="1">
    <source>
        <dbReference type="ARBA" id="ARBA00006464"/>
    </source>
</evidence>
<keyword evidence="5" id="KW-1185">Reference proteome</keyword>
<dbReference type="PANTHER" id="PTHR30576:SF20">
    <property type="entry name" value="QUINOVOSAMINEPHOSPHOTRANSFERAE-RELATED"/>
    <property type="match status" value="1"/>
</dbReference>
<keyword evidence="4" id="KW-0808">Transferase</keyword>
<dbReference type="RefSeq" id="WP_072349172.1">
    <property type="nucleotide sequence ID" value="NZ_JAWVXR010000002.1"/>
</dbReference>
<keyword evidence="2" id="KW-0812">Transmembrane</keyword>
<comment type="similarity">
    <text evidence="1">Belongs to the bacterial sugar transferase family.</text>
</comment>
<keyword evidence="2" id="KW-0472">Membrane</keyword>
<dbReference type="PANTHER" id="PTHR30576">
    <property type="entry name" value="COLANIC BIOSYNTHESIS UDP-GLUCOSE LIPID CARRIER TRANSFERASE"/>
    <property type="match status" value="1"/>
</dbReference>
<comment type="caution">
    <text evidence="4">The sequence shown here is derived from an EMBL/GenBank/DDBJ whole genome shotgun (WGS) entry which is preliminary data.</text>
</comment>
<dbReference type="GO" id="GO:0016780">
    <property type="term" value="F:phosphotransferase activity, for other substituted phosphate groups"/>
    <property type="evidence" value="ECO:0007669"/>
    <property type="project" value="TreeGrafter"/>
</dbReference>
<feature type="domain" description="Bacterial sugar transferase" evidence="3">
    <location>
        <begin position="3"/>
        <end position="195"/>
    </location>
</feature>
<dbReference type="AlphaFoldDB" id="A0A368P4S5"/>
<feature type="transmembrane region" description="Helical" evidence="2">
    <location>
        <begin position="12"/>
        <end position="29"/>
    </location>
</feature>
<dbReference type="OrthoDB" id="9808602at2"/>
<name>A0A368P4S5_9FLAO</name>
<gene>
    <name evidence="4" type="ORF">DU428_06485</name>
</gene>
<evidence type="ECO:0000313" key="4">
    <source>
        <dbReference type="EMBL" id="RCU57436.1"/>
    </source>
</evidence>
<organism evidence="4 5">
    <name type="scientific">Oceanihabitans sediminis</name>
    <dbReference type="NCBI Taxonomy" id="1812012"/>
    <lineage>
        <taxon>Bacteria</taxon>
        <taxon>Pseudomonadati</taxon>
        <taxon>Bacteroidota</taxon>
        <taxon>Flavobacteriia</taxon>
        <taxon>Flavobacteriales</taxon>
        <taxon>Flavobacteriaceae</taxon>
        <taxon>Oceanihabitans</taxon>
    </lineage>
</organism>
<dbReference type="Proteomes" id="UP000252249">
    <property type="component" value="Unassembled WGS sequence"/>
</dbReference>